<accession>A0A7W7QV28</accession>
<feature type="domain" description="SsuA/THI5-like" evidence="1">
    <location>
        <begin position="27"/>
        <end position="215"/>
    </location>
</feature>
<dbReference type="PANTHER" id="PTHR30024:SF42">
    <property type="entry name" value="ALIPHATIC SULFONATES-BINDING PROTEIN-RELATED"/>
    <property type="match status" value="1"/>
</dbReference>
<dbReference type="Pfam" id="PF09084">
    <property type="entry name" value="NMT1"/>
    <property type="match status" value="1"/>
</dbReference>
<name>A0A7W7QV28_9ACTN</name>
<dbReference type="InterPro" id="IPR015168">
    <property type="entry name" value="SsuA/THI5"/>
</dbReference>
<organism evidence="2 3">
    <name type="scientific">Streptosporangium saharense</name>
    <dbReference type="NCBI Taxonomy" id="1706840"/>
    <lineage>
        <taxon>Bacteria</taxon>
        <taxon>Bacillati</taxon>
        <taxon>Actinomycetota</taxon>
        <taxon>Actinomycetes</taxon>
        <taxon>Streptosporangiales</taxon>
        <taxon>Streptosporangiaceae</taxon>
        <taxon>Streptosporangium</taxon>
    </lineage>
</organism>
<keyword evidence="3" id="KW-1185">Reference proteome</keyword>
<dbReference type="AlphaFoldDB" id="A0A7W7QV28"/>
<dbReference type="RefSeq" id="WP_184723897.1">
    <property type="nucleotide sequence ID" value="NZ_JACHJP010000012.1"/>
</dbReference>
<proteinExistence type="predicted"/>
<dbReference type="Gene3D" id="3.40.190.10">
    <property type="entry name" value="Periplasmic binding protein-like II"/>
    <property type="match status" value="2"/>
</dbReference>
<dbReference type="SUPFAM" id="SSF53850">
    <property type="entry name" value="Periplasmic binding protein-like II"/>
    <property type="match status" value="1"/>
</dbReference>
<evidence type="ECO:0000313" key="2">
    <source>
        <dbReference type="EMBL" id="MBB4920210.1"/>
    </source>
</evidence>
<comment type="caution">
    <text evidence="2">The sequence shown here is derived from an EMBL/GenBank/DDBJ whole genome shotgun (WGS) entry which is preliminary data.</text>
</comment>
<reference evidence="2 3" key="1">
    <citation type="submission" date="2020-08" db="EMBL/GenBank/DDBJ databases">
        <title>Genomic Encyclopedia of Type Strains, Phase III (KMG-III): the genomes of soil and plant-associated and newly described type strains.</title>
        <authorList>
            <person name="Whitman W."/>
        </authorList>
    </citation>
    <scope>NUCLEOTIDE SEQUENCE [LARGE SCALE GENOMIC DNA]</scope>
    <source>
        <strain evidence="2 3">CECT 8840</strain>
    </source>
</reference>
<evidence type="ECO:0000259" key="1">
    <source>
        <dbReference type="Pfam" id="PF09084"/>
    </source>
</evidence>
<evidence type="ECO:0000313" key="3">
    <source>
        <dbReference type="Proteomes" id="UP000552644"/>
    </source>
</evidence>
<sequence length="298" mass="31751">MAIRVGVHVDNPSLFFLSHLDHLLDGIEIHRYSDAGRTGELLAEGVIDLGGTGSTLPLAAQAARLPIAYVATSAPRHGHGALLVARNGPVMTVTDLLNQPVSLRVGSWQTHFLAKVLADAGLSYQDIEPRPSASEARLWLRDGVVAGWVAEGADLVEAERAGHFLRLSGTAGVVADRSVLFTRRSLAESAPGELARVVLALREADRWAAEHPVEAAKLVVEAVGGSIDSWTTALRRLPWQLEPVTETFTAEQQDAADVLYDAGFLTGHVDVRAAVVPSLNQVVSALLQEPQRVQGVAA</sequence>
<gene>
    <name evidence="2" type="ORF">FHS44_007354</name>
</gene>
<dbReference type="Proteomes" id="UP000552644">
    <property type="component" value="Unassembled WGS sequence"/>
</dbReference>
<dbReference type="PANTHER" id="PTHR30024">
    <property type="entry name" value="ALIPHATIC SULFONATES-BINDING PROTEIN-RELATED"/>
    <property type="match status" value="1"/>
</dbReference>
<dbReference type="EMBL" id="JACHJP010000012">
    <property type="protein sequence ID" value="MBB4920210.1"/>
    <property type="molecule type" value="Genomic_DNA"/>
</dbReference>
<protein>
    <submittedName>
        <fullName evidence="2">Sulfonate transport system substrate-binding protein</fullName>
    </submittedName>
</protein>